<evidence type="ECO:0000256" key="1">
    <source>
        <dbReference type="SAM" id="MobiDB-lite"/>
    </source>
</evidence>
<dbReference type="EMBL" id="HBFX01010959">
    <property type="protein sequence ID" value="CAD8951959.1"/>
    <property type="molecule type" value="Transcribed_RNA"/>
</dbReference>
<reference evidence="2" key="1">
    <citation type="submission" date="2021-01" db="EMBL/GenBank/DDBJ databases">
        <authorList>
            <person name="Corre E."/>
            <person name="Pelletier E."/>
            <person name="Niang G."/>
            <person name="Scheremetjew M."/>
            <person name="Finn R."/>
            <person name="Kale V."/>
            <person name="Holt S."/>
            <person name="Cochrane G."/>
            <person name="Meng A."/>
            <person name="Brown T."/>
            <person name="Cohen L."/>
        </authorList>
    </citation>
    <scope>NUCLEOTIDE SEQUENCE</scope>
    <source>
        <strain evidence="2">CCMP644</strain>
    </source>
</reference>
<feature type="region of interest" description="Disordered" evidence="1">
    <location>
        <begin position="1"/>
        <end position="36"/>
    </location>
</feature>
<sequence>MMETPDGGAGGGEGGGKRQEEPLALPAFPENGGSAGVLKVGGEATSLEDELGPLVVQEDGSLQRITNWSSMTDAEKERTKRVLTKRNAQRLEALKAAGKNVESQQPQ</sequence>
<evidence type="ECO:0000313" key="2">
    <source>
        <dbReference type="EMBL" id="CAD8951959.1"/>
    </source>
</evidence>
<proteinExistence type="predicted"/>
<organism evidence="2">
    <name type="scientific">Hemiselmis andersenii</name>
    <name type="common">Cryptophyte alga</name>
    <dbReference type="NCBI Taxonomy" id="464988"/>
    <lineage>
        <taxon>Eukaryota</taxon>
        <taxon>Cryptophyceae</taxon>
        <taxon>Cryptomonadales</taxon>
        <taxon>Hemiselmidaceae</taxon>
        <taxon>Hemiselmis</taxon>
    </lineage>
</organism>
<dbReference type="AlphaFoldDB" id="A0A7S1DM31"/>
<dbReference type="PANTHER" id="PTHR39474:SF1">
    <property type="entry name" value="FUNGAL SPECIFIC TRANSCRIPTION FACTOR"/>
    <property type="match status" value="1"/>
</dbReference>
<dbReference type="PANTHER" id="PTHR39474">
    <property type="entry name" value="UNNAMED PRODUCT"/>
    <property type="match status" value="1"/>
</dbReference>
<protein>
    <submittedName>
        <fullName evidence="2">Uncharacterized protein</fullName>
    </submittedName>
</protein>
<gene>
    <name evidence="2" type="ORF">HAND00432_LOCUS6494</name>
</gene>
<accession>A0A7S1DM31</accession>
<name>A0A7S1DM31_HEMAN</name>